<feature type="compositionally biased region" description="Polar residues" evidence="1">
    <location>
        <begin position="492"/>
        <end position="507"/>
    </location>
</feature>
<organism evidence="3">
    <name type="scientific">gut metagenome</name>
    <dbReference type="NCBI Taxonomy" id="749906"/>
    <lineage>
        <taxon>unclassified sequences</taxon>
        <taxon>metagenomes</taxon>
        <taxon>organismal metagenomes</taxon>
    </lineage>
</organism>
<feature type="compositionally biased region" description="Basic and acidic residues" evidence="1">
    <location>
        <begin position="394"/>
        <end position="411"/>
    </location>
</feature>
<dbReference type="InterPro" id="IPR007557">
    <property type="entry name" value="PSP1_C"/>
</dbReference>
<dbReference type="EMBL" id="AMCI01000569">
    <property type="protein sequence ID" value="EJX08655.1"/>
    <property type="molecule type" value="Genomic_DNA"/>
</dbReference>
<feature type="region of interest" description="Disordered" evidence="1">
    <location>
        <begin position="324"/>
        <end position="585"/>
    </location>
</feature>
<protein>
    <submittedName>
        <fullName evidence="3">PSP1 domain-containing protein</fullName>
    </submittedName>
</protein>
<dbReference type="NCBIfam" id="NF041131">
    <property type="entry name" value="RicT_YaaT_fam"/>
    <property type="match status" value="1"/>
</dbReference>
<feature type="compositionally biased region" description="Basic and acidic residues" evidence="1">
    <location>
        <begin position="363"/>
        <end position="379"/>
    </location>
</feature>
<feature type="domain" description="PSP1 C-terminal" evidence="2">
    <location>
        <begin position="107"/>
        <end position="192"/>
    </location>
</feature>
<dbReference type="Pfam" id="PF04468">
    <property type="entry name" value="PSP1"/>
    <property type="match status" value="1"/>
</dbReference>
<sequence length="585" mass="62858">MDNEFKITGCLRGFSAKGCGRQDKQLNTYDYLAGIPGNVECCDLVEVQFKHTRKGYYRNDNHLPLEKGDIVAVEASPGHDIGTVTLTGQLVPLQMKKANLKPGTEIKRIYRKARQVDLDKYEESKALEQGTMIRSRQIAKELNLNMKIGDVEYQGDGNKAIFYYIADARVDFRQLIKVLADAFHVRIEMKQIGARQEAGRIGGIGPCGRELCCATWMKNFNSVSTTAARFQDISPNPQKLAGQCAKLKCCLNYEVDAYVEAGKKLPQRDVVLETADATYYLFKVDILAGLVTYSTDRRLAANLVTLSAERAHEIIRMNREGERPISLNDDANKEPARPVDLVEQEDLHRFDKAKRRKNNKRKGNGDSRRNNRAEREGKDNVGATAAPKNPAEAGKSDAPVRARQEKKRPDNGQEGAGNVNSKGQGGAPANNAGKVQANASNKTQTNSPVKANAPANAPANAQINGSSKAHGVNNGAAKVNSNGGAQGAVSGSKANSNATSNSPSVASVNGAGRGSADVPANGTPNLASGGASSDNSNGAPNGNPGGGQRPKPTGGEKRNPQNRQRGPRNGQPNDNKPKKNEQPIS</sequence>
<comment type="caution">
    <text evidence="3">The sequence shown here is derived from an EMBL/GenBank/DDBJ whole genome shotgun (WGS) entry which is preliminary data.</text>
</comment>
<evidence type="ECO:0000256" key="1">
    <source>
        <dbReference type="SAM" id="MobiDB-lite"/>
    </source>
</evidence>
<evidence type="ECO:0000259" key="2">
    <source>
        <dbReference type="PROSITE" id="PS51411"/>
    </source>
</evidence>
<feature type="compositionally biased region" description="Basic and acidic residues" evidence="1">
    <location>
        <begin position="575"/>
        <end position="585"/>
    </location>
</feature>
<feature type="compositionally biased region" description="Low complexity" evidence="1">
    <location>
        <begin position="527"/>
        <end position="542"/>
    </location>
</feature>
<feature type="compositionally biased region" description="Low complexity" evidence="1">
    <location>
        <begin position="451"/>
        <end position="461"/>
    </location>
</feature>
<evidence type="ECO:0000313" key="3">
    <source>
        <dbReference type="EMBL" id="EJX08655.1"/>
    </source>
</evidence>
<feature type="compositionally biased region" description="Polar residues" evidence="1">
    <location>
        <begin position="437"/>
        <end position="449"/>
    </location>
</feature>
<reference evidence="3" key="1">
    <citation type="journal article" date="2012" name="PLoS ONE">
        <title>Gene sets for utilization of primary and secondary nutrition supplies in the distal gut of endangered iberian lynx.</title>
        <authorList>
            <person name="Alcaide M."/>
            <person name="Messina E."/>
            <person name="Richter M."/>
            <person name="Bargiela R."/>
            <person name="Peplies J."/>
            <person name="Huws S.A."/>
            <person name="Newbold C.J."/>
            <person name="Golyshin P.N."/>
            <person name="Simon M.A."/>
            <person name="Lopez G."/>
            <person name="Yakimov M.M."/>
            <person name="Ferrer M."/>
        </authorList>
    </citation>
    <scope>NUCLEOTIDE SEQUENCE</scope>
</reference>
<gene>
    <name evidence="3" type="ORF">EVA_03234</name>
</gene>
<name>J9H4F2_9ZZZZ</name>
<proteinExistence type="predicted"/>
<feature type="compositionally biased region" description="Basic residues" evidence="1">
    <location>
        <begin position="351"/>
        <end position="362"/>
    </location>
</feature>
<dbReference type="GO" id="GO:0005737">
    <property type="term" value="C:cytoplasm"/>
    <property type="evidence" value="ECO:0007669"/>
    <property type="project" value="TreeGrafter"/>
</dbReference>
<feature type="compositionally biased region" description="Low complexity" evidence="1">
    <location>
        <begin position="561"/>
        <end position="573"/>
    </location>
</feature>
<dbReference type="InterPro" id="IPR047767">
    <property type="entry name" value="PSP1-like"/>
</dbReference>
<dbReference type="PANTHER" id="PTHR43830:SF3">
    <property type="entry name" value="PROTEIN PSP1"/>
    <property type="match status" value="1"/>
</dbReference>
<dbReference type="PANTHER" id="PTHR43830">
    <property type="entry name" value="PROTEIN PSP1"/>
    <property type="match status" value="1"/>
</dbReference>
<accession>J9H4F2</accession>
<dbReference type="PROSITE" id="PS51411">
    <property type="entry name" value="PSP1_C"/>
    <property type="match status" value="1"/>
</dbReference>
<dbReference type="AlphaFoldDB" id="J9H4F2"/>